<dbReference type="InterPro" id="IPR009354">
    <property type="entry name" value="Usg"/>
</dbReference>
<protein>
    <recommendedName>
        <fullName evidence="3">Protein usg</fullName>
    </recommendedName>
</protein>
<accession>A0A1M5SS05</accession>
<evidence type="ECO:0008006" key="3">
    <source>
        <dbReference type="Google" id="ProtNLM"/>
    </source>
</evidence>
<proteinExistence type="predicted"/>
<evidence type="ECO:0000313" key="2">
    <source>
        <dbReference type="Proteomes" id="UP000190675"/>
    </source>
</evidence>
<dbReference type="AlphaFoldDB" id="A0A1M5SS05"/>
<gene>
    <name evidence="1" type="ORF">SAMN05444169_7331</name>
</gene>
<organism evidence="1 2">
    <name type="scientific">Bradyrhizobium erythrophlei</name>
    <dbReference type="NCBI Taxonomy" id="1437360"/>
    <lineage>
        <taxon>Bacteria</taxon>
        <taxon>Pseudomonadati</taxon>
        <taxon>Pseudomonadota</taxon>
        <taxon>Alphaproteobacteria</taxon>
        <taxon>Hyphomicrobiales</taxon>
        <taxon>Nitrobacteraceae</taxon>
        <taxon>Bradyrhizobium</taxon>
    </lineage>
</organism>
<dbReference type="Proteomes" id="UP000190675">
    <property type="component" value="Chromosome I"/>
</dbReference>
<dbReference type="EMBL" id="LT670818">
    <property type="protein sequence ID" value="SHH41286.1"/>
    <property type="molecule type" value="Genomic_DNA"/>
</dbReference>
<evidence type="ECO:0000313" key="1">
    <source>
        <dbReference type="EMBL" id="SHH41286.1"/>
    </source>
</evidence>
<reference evidence="1 2" key="1">
    <citation type="submission" date="2016-11" db="EMBL/GenBank/DDBJ databases">
        <authorList>
            <person name="Jaros S."/>
            <person name="Januszkiewicz K."/>
            <person name="Wedrychowicz H."/>
        </authorList>
    </citation>
    <scope>NUCLEOTIDE SEQUENCE [LARGE SCALE GENOMIC DNA]</scope>
    <source>
        <strain evidence="1 2">GAS242</strain>
    </source>
</reference>
<sequence>MARESCIAFSGWPGGWHGRERCSSKDFSKQVLGYGLTTAEIVYRRPDRHWLLQTYVWQDYDLFPNFPALKDFLAFWETKLEGPLFAVTVAHSMIKPAELRAVDGVFRLH</sequence>
<dbReference type="Pfam" id="PF06233">
    <property type="entry name" value="Usg"/>
    <property type="match status" value="1"/>
</dbReference>
<name>A0A1M5SS05_9BRAD</name>